<dbReference type="Gene3D" id="3.40.50.11350">
    <property type="match status" value="1"/>
</dbReference>
<feature type="region of interest" description="Disordered" evidence="1">
    <location>
        <begin position="700"/>
        <end position="738"/>
    </location>
</feature>
<dbReference type="GO" id="GO:0010468">
    <property type="term" value="P:regulation of gene expression"/>
    <property type="evidence" value="ECO:0007669"/>
    <property type="project" value="TreeGrafter"/>
</dbReference>
<feature type="compositionally biased region" description="Low complexity" evidence="1">
    <location>
        <begin position="43"/>
        <end position="55"/>
    </location>
</feature>
<feature type="compositionally biased region" description="Low complexity" evidence="1">
    <location>
        <begin position="96"/>
        <end position="123"/>
    </location>
</feature>
<dbReference type="Proteomes" id="UP000075714">
    <property type="component" value="Unassembled WGS sequence"/>
</dbReference>
<keyword evidence="3" id="KW-1185">Reference proteome</keyword>
<evidence type="ECO:0000256" key="1">
    <source>
        <dbReference type="SAM" id="MobiDB-lite"/>
    </source>
</evidence>
<dbReference type="SUPFAM" id="SSF53448">
    <property type="entry name" value="Nucleotide-diphospho-sugar transferases"/>
    <property type="match status" value="1"/>
</dbReference>
<dbReference type="InterPro" id="IPR029044">
    <property type="entry name" value="Nucleotide-diphossugar_trans"/>
</dbReference>
<dbReference type="PANTHER" id="PTHR14312:SF1">
    <property type="entry name" value="BASIC-LEUCINE ZIPPER TRANSCRIPTION FACTOR A"/>
    <property type="match status" value="1"/>
</dbReference>
<dbReference type="AlphaFoldDB" id="A0A150GM76"/>
<proteinExistence type="predicted"/>
<dbReference type="GO" id="GO:0005634">
    <property type="term" value="C:nucleus"/>
    <property type="evidence" value="ECO:0007669"/>
    <property type="project" value="TreeGrafter"/>
</dbReference>
<feature type="region of interest" description="Disordered" evidence="1">
    <location>
        <begin position="1132"/>
        <end position="1151"/>
    </location>
</feature>
<dbReference type="OrthoDB" id="533531at2759"/>
<dbReference type="STRING" id="33097.A0A150GM76"/>
<dbReference type="GO" id="GO:0043565">
    <property type="term" value="F:sequence-specific DNA binding"/>
    <property type="evidence" value="ECO:0007669"/>
    <property type="project" value="TreeGrafter"/>
</dbReference>
<dbReference type="Gene3D" id="3.90.550.10">
    <property type="entry name" value="Spore Coat Polysaccharide Biosynthesis Protein SpsA, Chain A"/>
    <property type="match status" value="1"/>
</dbReference>
<feature type="compositionally biased region" description="Low complexity" evidence="1">
    <location>
        <begin position="67"/>
        <end position="89"/>
    </location>
</feature>
<gene>
    <name evidence="2" type="ORF">GPECTOR_14g21</name>
</gene>
<evidence type="ECO:0008006" key="4">
    <source>
        <dbReference type="Google" id="ProtNLM"/>
    </source>
</evidence>
<feature type="compositionally biased region" description="Low complexity" evidence="1">
    <location>
        <begin position="1171"/>
        <end position="1186"/>
    </location>
</feature>
<sequence length="1263" mass="134248">MGGISRATLAGREAWPPLWPLFPVERLMATIARRREGAGRIAMRASNGGTAAAAPEPAPPTEGNSGAAEAAPELAPPTEGNSGAAEAAPEPAPPTEGNSGAAGAAPEPAPPTEGNSGAAEAAPEPAPPTAGNSGAAEADETAGRGGRPKRAAAGRLNSRYSGFIMGRYTLAVNNPNTPAGNENVDVDTTPSNPTSMRASFSSDTALLNAVLYLNAQCPTGFAPLTLSTCVQPDSLEACAHLPLTHRLTFSSDTALLNAVLYLNAQCPTGFAPLTLSTCVQPDSLEACAHLPLTHRLTYCVPAPNIFVEPSGVMKLDYSWGWWLSELPSPFSTLGFNATLRRWVWLWVWAGASGTSTGVAGASSGGNAAAGSSKGAETELPVALPALQPGNRTLRFAVCNGYANQRLSVLYGTLLAKRLGRSAVLPVLVDNGLQRTDDAVLASGDNQVPFGDMYDQPYFIRTMAAAGVRVLAPEDAPPPSSYDHVDLAPYGWSVTGALASRHAGAQHLSIGCPLFKIMGFELSDADVEHMWAGLRGLRPNKQAAALVDRIGAAIVKLGAARAAAAAKALAAAAAATGNGSSVGTLAGGLQRPATGGGGSRAGKGGGGFNFVHLRIENDWVEHCRRWESIRDGMVRDNCYSHTDDIGARLALFGFPRDTPLYVGSFWEDVEPARKDKALAQLAAAGYTVVTSVDVVPAQSRRRKVQQQQAGLQGQAQAEGQGQQQAAQQPDQGQAAAAAGGGRAQGREFAAMIEYFLGMRAQRFIGNSVSTFAALGLMERRHAGRWAAYYNGGNVPLASMLPQLHRMPWVFTYNDWSPDYDYMLRGAVRSALAIRSLLPHCVFQGDPGSAIAQWLRGHNVTLISHTPAWRDTLLAKARTKAKENVAHSHLYKTPDMLVSTFQRVDLPVVHELEQYTYVLYTDADVFFRRPIKLDDFGLPLPVSVSMSYEFVNYFPYNAGIILANLPTMRQRYGDFIKMMLDNEDGLYYTNYGPADQGILNKFYEADLRARLLKPAFNAKPYGAHDPNAFIVHFHGPKPHELLAFLASGKCDFFTVCESAFLNSLCPYMHEYVQWAPDSVAALRLEDACAWLDQPSVAEVFKKKWGISGNVAQLSADKQAELAKAEHFRAAGTGAGAVAGGSADSKAEEDHKRATRLRRALSYEMIKAAGQQHASQSEAGGAVSAAAAEAGGGRRGSSTLRRGGVTMGARSQRKAEQAPQVRKQQGQGRSPMKLLSFDTAQAVKVDKAALEEAWGVADNGTDTAQQ</sequence>
<feature type="region of interest" description="Disordered" evidence="1">
    <location>
        <begin position="1169"/>
        <end position="1232"/>
    </location>
</feature>
<feature type="compositionally biased region" description="Low complexity" evidence="1">
    <location>
        <begin position="704"/>
        <end position="736"/>
    </location>
</feature>
<accession>A0A150GM76</accession>
<organism evidence="2 3">
    <name type="scientific">Gonium pectorale</name>
    <name type="common">Green alga</name>
    <dbReference type="NCBI Taxonomy" id="33097"/>
    <lineage>
        <taxon>Eukaryota</taxon>
        <taxon>Viridiplantae</taxon>
        <taxon>Chlorophyta</taxon>
        <taxon>core chlorophytes</taxon>
        <taxon>Chlorophyceae</taxon>
        <taxon>CS clade</taxon>
        <taxon>Chlamydomonadales</taxon>
        <taxon>Volvocaceae</taxon>
        <taxon>Gonium</taxon>
    </lineage>
</organism>
<protein>
    <recommendedName>
        <fullName evidence="4">O-fucosyltransferase family protein</fullName>
    </recommendedName>
</protein>
<evidence type="ECO:0000313" key="2">
    <source>
        <dbReference type="EMBL" id="KXZ50966.1"/>
    </source>
</evidence>
<evidence type="ECO:0000313" key="3">
    <source>
        <dbReference type="Proteomes" id="UP000075714"/>
    </source>
</evidence>
<name>A0A150GM76_GONPE</name>
<dbReference type="CDD" id="cd11296">
    <property type="entry name" value="O-FucT_like"/>
    <property type="match status" value="1"/>
</dbReference>
<feature type="region of interest" description="Disordered" evidence="1">
    <location>
        <begin position="43"/>
        <end position="154"/>
    </location>
</feature>
<dbReference type="EMBL" id="LSYV01000015">
    <property type="protein sequence ID" value="KXZ50966.1"/>
    <property type="molecule type" value="Genomic_DNA"/>
</dbReference>
<reference evidence="3" key="1">
    <citation type="journal article" date="2016" name="Nat. Commun.">
        <title>The Gonium pectorale genome demonstrates co-option of cell cycle regulation during the evolution of multicellularity.</title>
        <authorList>
            <person name="Hanschen E.R."/>
            <person name="Marriage T.N."/>
            <person name="Ferris P.J."/>
            <person name="Hamaji T."/>
            <person name="Toyoda A."/>
            <person name="Fujiyama A."/>
            <person name="Neme R."/>
            <person name="Noguchi H."/>
            <person name="Minakuchi Y."/>
            <person name="Suzuki M."/>
            <person name="Kawai-Toyooka H."/>
            <person name="Smith D.R."/>
            <person name="Sparks H."/>
            <person name="Anderson J."/>
            <person name="Bakaric R."/>
            <person name="Luria V."/>
            <person name="Karger A."/>
            <person name="Kirschner M.W."/>
            <person name="Durand P.M."/>
            <person name="Michod R.E."/>
            <person name="Nozaki H."/>
            <person name="Olson B.J."/>
        </authorList>
    </citation>
    <scope>NUCLEOTIDE SEQUENCE [LARGE SCALE GENOMIC DNA]</scope>
    <source>
        <strain evidence="3">NIES-2863</strain>
    </source>
</reference>
<dbReference type="PANTHER" id="PTHR14312">
    <property type="entry name" value="CREB/ATF BZIP TRANSCRIPTION FACTOR"/>
    <property type="match status" value="1"/>
</dbReference>
<comment type="caution">
    <text evidence="2">The sequence shown here is derived from an EMBL/GenBank/DDBJ whole genome shotgun (WGS) entry which is preliminary data.</text>
</comment>